<dbReference type="EMBL" id="JBHSZG010000001">
    <property type="protein sequence ID" value="MFC7137477.1"/>
    <property type="molecule type" value="Genomic_DNA"/>
</dbReference>
<evidence type="ECO:0008006" key="3">
    <source>
        <dbReference type="Google" id="ProtNLM"/>
    </source>
</evidence>
<evidence type="ECO:0000313" key="1">
    <source>
        <dbReference type="EMBL" id="MFC7137477.1"/>
    </source>
</evidence>
<dbReference type="AlphaFoldDB" id="A0ABD5XWB3"/>
<evidence type="ECO:0000313" key="2">
    <source>
        <dbReference type="Proteomes" id="UP001596368"/>
    </source>
</evidence>
<protein>
    <recommendedName>
        <fullName evidence="3">CARDB domain-containing protein</fullName>
    </recommendedName>
</protein>
<name>A0ABD5XWB3_9EURY</name>
<proteinExistence type="predicted"/>
<accession>A0ABD5XWB3</accession>
<sequence>MYRDSLREASDRLHLANARLEADGEPLDGAVGEHADGTVALRGTLVNQGDAGDGVVRLVFYDGDGTATWKVESRQFGVDAGERRDLDMRVYVPADAAYCDVTALDAADPETATL</sequence>
<comment type="caution">
    <text evidence="1">The sequence shown here is derived from an EMBL/GenBank/DDBJ whole genome shotgun (WGS) entry which is preliminary data.</text>
</comment>
<reference evidence="1 2" key="1">
    <citation type="journal article" date="2019" name="Int. J. Syst. Evol. Microbiol.">
        <title>The Global Catalogue of Microorganisms (GCM) 10K type strain sequencing project: providing services to taxonomists for standard genome sequencing and annotation.</title>
        <authorList>
            <consortium name="The Broad Institute Genomics Platform"/>
            <consortium name="The Broad Institute Genome Sequencing Center for Infectious Disease"/>
            <person name="Wu L."/>
            <person name="Ma J."/>
        </authorList>
    </citation>
    <scope>NUCLEOTIDE SEQUENCE [LARGE SCALE GENOMIC DNA]</scope>
    <source>
        <strain evidence="1 2">DT92</strain>
    </source>
</reference>
<organism evidence="1 2">
    <name type="scientific">Halobaculum litoreum</name>
    <dbReference type="NCBI Taxonomy" id="3031998"/>
    <lineage>
        <taxon>Archaea</taxon>
        <taxon>Methanobacteriati</taxon>
        <taxon>Methanobacteriota</taxon>
        <taxon>Stenosarchaea group</taxon>
        <taxon>Halobacteria</taxon>
        <taxon>Halobacteriales</taxon>
        <taxon>Haloferacaceae</taxon>
        <taxon>Halobaculum</taxon>
    </lineage>
</organism>
<dbReference type="Proteomes" id="UP001596368">
    <property type="component" value="Unassembled WGS sequence"/>
</dbReference>
<gene>
    <name evidence="1" type="ORF">ACFQRB_15645</name>
</gene>
<keyword evidence="2" id="KW-1185">Reference proteome</keyword>